<evidence type="ECO:0000313" key="5">
    <source>
        <dbReference type="EMBL" id="PJJ72964.1"/>
    </source>
</evidence>
<dbReference type="PROSITE" id="PS00622">
    <property type="entry name" value="HTH_LUXR_1"/>
    <property type="match status" value="1"/>
</dbReference>
<dbReference type="AlphaFoldDB" id="A0A2M9CM43"/>
<dbReference type="Gene3D" id="1.10.10.10">
    <property type="entry name" value="Winged helix-like DNA-binding domain superfamily/Winged helix DNA-binding domain"/>
    <property type="match status" value="1"/>
</dbReference>
<keyword evidence="2 5" id="KW-0238">DNA-binding</keyword>
<evidence type="ECO:0000259" key="4">
    <source>
        <dbReference type="PROSITE" id="PS50043"/>
    </source>
</evidence>
<keyword evidence="1" id="KW-0805">Transcription regulation</keyword>
<keyword evidence="3" id="KW-0804">Transcription</keyword>
<accession>A0A2M9CM43</accession>
<proteinExistence type="predicted"/>
<comment type="caution">
    <text evidence="5">The sequence shown here is derived from an EMBL/GenBank/DDBJ whole genome shotgun (WGS) entry which is preliminary data.</text>
</comment>
<organism evidence="5 6">
    <name type="scientific">Diaminobutyricimonas aerilata</name>
    <dbReference type="NCBI Taxonomy" id="1162967"/>
    <lineage>
        <taxon>Bacteria</taxon>
        <taxon>Bacillati</taxon>
        <taxon>Actinomycetota</taxon>
        <taxon>Actinomycetes</taxon>
        <taxon>Micrococcales</taxon>
        <taxon>Microbacteriaceae</taxon>
        <taxon>Diaminobutyricimonas</taxon>
    </lineage>
</organism>
<dbReference type="Proteomes" id="UP000228758">
    <property type="component" value="Unassembled WGS sequence"/>
</dbReference>
<dbReference type="InterPro" id="IPR000792">
    <property type="entry name" value="Tscrpt_reg_LuxR_C"/>
</dbReference>
<dbReference type="SUPFAM" id="SSF46894">
    <property type="entry name" value="C-terminal effector domain of the bipartite response regulators"/>
    <property type="match status" value="1"/>
</dbReference>
<dbReference type="SMART" id="SM00421">
    <property type="entry name" value="HTH_LUXR"/>
    <property type="match status" value="1"/>
</dbReference>
<dbReference type="PANTHER" id="PTHR44688">
    <property type="entry name" value="DNA-BINDING TRANSCRIPTIONAL ACTIVATOR DEVR_DOSR"/>
    <property type="match status" value="1"/>
</dbReference>
<dbReference type="PROSITE" id="PS50043">
    <property type="entry name" value="HTH_LUXR_2"/>
    <property type="match status" value="1"/>
</dbReference>
<reference evidence="5 6" key="1">
    <citation type="submission" date="2017-11" db="EMBL/GenBank/DDBJ databases">
        <title>Genomic Encyclopedia of Archaeal and Bacterial Type Strains, Phase II (KMG-II): From Individual Species to Whole Genera.</title>
        <authorList>
            <person name="Goeker M."/>
        </authorList>
    </citation>
    <scope>NUCLEOTIDE SEQUENCE [LARGE SCALE GENOMIC DNA]</scope>
    <source>
        <strain evidence="5 6">DSM 27393</strain>
    </source>
</reference>
<dbReference type="Pfam" id="PF00196">
    <property type="entry name" value="GerE"/>
    <property type="match status" value="1"/>
</dbReference>
<dbReference type="EMBL" id="PGFF01000001">
    <property type="protein sequence ID" value="PJJ72964.1"/>
    <property type="molecule type" value="Genomic_DNA"/>
</dbReference>
<dbReference type="InterPro" id="IPR016032">
    <property type="entry name" value="Sig_transdc_resp-reg_C-effctor"/>
</dbReference>
<feature type="domain" description="HTH luxR-type" evidence="4">
    <location>
        <begin position="120"/>
        <end position="185"/>
    </location>
</feature>
<dbReference type="GO" id="GO:0003677">
    <property type="term" value="F:DNA binding"/>
    <property type="evidence" value="ECO:0007669"/>
    <property type="project" value="UniProtKB-KW"/>
</dbReference>
<dbReference type="RefSeq" id="WP_245866828.1">
    <property type="nucleotide sequence ID" value="NZ_PGFF01000001.1"/>
</dbReference>
<dbReference type="PANTHER" id="PTHR44688:SF16">
    <property type="entry name" value="DNA-BINDING TRANSCRIPTIONAL ACTIVATOR DEVR_DOSR"/>
    <property type="match status" value="1"/>
</dbReference>
<name>A0A2M9CM43_9MICO</name>
<dbReference type="CDD" id="cd06170">
    <property type="entry name" value="LuxR_C_like"/>
    <property type="match status" value="1"/>
</dbReference>
<evidence type="ECO:0000256" key="1">
    <source>
        <dbReference type="ARBA" id="ARBA00023015"/>
    </source>
</evidence>
<gene>
    <name evidence="5" type="ORF">CLV46_2544</name>
</gene>
<evidence type="ECO:0000313" key="6">
    <source>
        <dbReference type="Proteomes" id="UP000228758"/>
    </source>
</evidence>
<evidence type="ECO:0000256" key="2">
    <source>
        <dbReference type="ARBA" id="ARBA00023125"/>
    </source>
</evidence>
<dbReference type="InterPro" id="IPR036388">
    <property type="entry name" value="WH-like_DNA-bd_sf"/>
</dbReference>
<evidence type="ECO:0000256" key="3">
    <source>
        <dbReference type="ARBA" id="ARBA00023163"/>
    </source>
</evidence>
<dbReference type="GO" id="GO:0006355">
    <property type="term" value="P:regulation of DNA-templated transcription"/>
    <property type="evidence" value="ECO:0007669"/>
    <property type="project" value="InterPro"/>
</dbReference>
<sequence>MTLALHHLPERTDTPSPWTAEEAVLVVTRAGSVVQVTDAARRMLAGRGLTADARLTGPLLETIGGVWARAGRFPGDPVAPVRAHLPGGIVGRAVVVRGDRGVRHAVITLSRSRAHGAVSTLAATHGLTARETDVVMQVLTGAPTKRIAADLRLSAYTVQDHLKAVFAKIGVGSRAQLVALVLDRLDLTD</sequence>
<dbReference type="PRINTS" id="PR00038">
    <property type="entry name" value="HTHLUXR"/>
</dbReference>
<protein>
    <submittedName>
        <fullName evidence="5">DNA-binding CsgD family transcriptional regulator</fullName>
    </submittedName>
</protein>
<keyword evidence="6" id="KW-1185">Reference proteome</keyword>